<protein>
    <recommendedName>
        <fullName evidence="3">OsmC family protein</fullName>
    </recommendedName>
</protein>
<dbReference type="SUPFAM" id="SSF82784">
    <property type="entry name" value="OsmC-like"/>
    <property type="match status" value="1"/>
</dbReference>
<gene>
    <name evidence="1" type="ORF">RFI_19854</name>
</gene>
<sequence length="114" mass="13108">MIQQTNLQSSWKNIENVQPSDQNGPNNLFLSLLKSCQEGHAHSIAQQMNVQLNRIRFETFLDPVSRKTKVMALVEGKNISDNDLQTLAQRVSKECPLAQMNRLFGKEEIIWVKR</sequence>
<organism evidence="1 2">
    <name type="scientific">Reticulomyxa filosa</name>
    <dbReference type="NCBI Taxonomy" id="46433"/>
    <lineage>
        <taxon>Eukaryota</taxon>
        <taxon>Sar</taxon>
        <taxon>Rhizaria</taxon>
        <taxon>Retaria</taxon>
        <taxon>Foraminifera</taxon>
        <taxon>Monothalamids</taxon>
        <taxon>Reticulomyxidae</taxon>
        <taxon>Reticulomyxa</taxon>
    </lineage>
</organism>
<comment type="caution">
    <text evidence="1">The sequence shown here is derived from an EMBL/GenBank/DDBJ whole genome shotgun (WGS) entry which is preliminary data.</text>
</comment>
<dbReference type="Proteomes" id="UP000023152">
    <property type="component" value="Unassembled WGS sequence"/>
</dbReference>
<reference evidence="1 2" key="1">
    <citation type="journal article" date="2013" name="Curr. Biol.">
        <title>The Genome of the Foraminiferan Reticulomyxa filosa.</title>
        <authorList>
            <person name="Glockner G."/>
            <person name="Hulsmann N."/>
            <person name="Schleicher M."/>
            <person name="Noegel A.A."/>
            <person name="Eichinger L."/>
            <person name="Gallinger C."/>
            <person name="Pawlowski J."/>
            <person name="Sierra R."/>
            <person name="Euteneuer U."/>
            <person name="Pillet L."/>
            <person name="Moustafa A."/>
            <person name="Platzer M."/>
            <person name="Groth M."/>
            <person name="Szafranski K."/>
            <person name="Schliwa M."/>
        </authorList>
    </citation>
    <scope>NUCLEOTIDE SEQUENCE [LARGE SCALE GENOMIC DNA]</scope>
</reference>
<keyword evidence="2" id="KW-1185">Reference proteome</keyword>
<accession>X6MU23</accession>
<evidence type="ECO:0008006" key="3">
    <source>
        <dbReference type="Google" id="ProtNLM"/>
    </source>
</evidence>
<evidence type="ECO:0000313" key="2">
    <source>
        <dbReference type="Proteomes" id="UP000023152"/>
    </source>
</evidence>
<dbReference type="EMBL" id="ASPP01016561">
    <property type="protein sequence ID" value="ETO17468.1"/>
    <property type="molecule type" value="Genomic_DNA"/>
</dbReference>
<proteinExistence type="predicted"/>
<name>X6MU23_RETFI</name>
<dbReference type="AlphaFoldDB" id="X6MU23"/>
<dbReference type="InterPro" id="IPR036102">
    <property type="entry name" value="OsmC/Ohrsf"/>
</dbReference>
<evidence type="ECO:0000313" key="1">
    <source>
        <dbReference type="EMBL" id="ETO17468.1"/>
    </source>
</evidence>